<reference evidence="1 2" key="1">
    <citation type="journal article" date="2024" name="Int. J. Mol. Sci.">
        <title>Exploration of Alicyclobacillus spp. Genome in Search of Antibiotic Resistance.</title>
        <authorList>
            <person name="Bucka-Kolendo J."/>
            <person name="Kiousi D.E."/>
            <person name="Dekowska A."/>
            <person name="Mikolajczuk-Szczyrba A."/>
            <person name="Karadedos D.M."/>
            <person name="Michael P."/>
            <person name="Galanis A."/>
            <person name="Sokolowska B."/>
        </authorList>
    </citation>
    <scope>NUCLEOTIDE SEQUENCE [LARGE SCALE GENOMIC DNA]</scope>
    <source>
        <strain evidence="1 2">KKP 3000</strain>
    </source>
</reference>
<gene>
    <name evidence="1" type="ORF">KKP3000_001874</name>
</gene>
<dbReference type="RefSeq" id="WP_275474245.1">
    <property type="nucleotide sequence ID" value="NZ_CP162940.1"/>
</dbReference>
<proteinExistence type="predicted"/>
<name>A0ABV5AK73_9BACL</name>
<evidence type="ECO:0000313" key="2">
    <source>
        <dbReference type="Proteomes" id="UP001579974"/>
    </source>
</evidence>
<evidence type="ECO:0008006" key="3">
    <source>
        <dbReference type="Google" id="ProtNLM"/>
    </source>
</evidence>
<comment type="caution">
    <text evidence="1">The sequence shown here is derived from an EMBL/GenBank/DDBJ whole genome shotgun (WGS) entry which is preliminary data.</text>
</comment>
<accession>A0ABV5AK73</accession>
<keyword evidence="2" id="KW-1185">Reference proteome</keyword>
<protein>
    <recommendedName>
        <fullName evidence="3">Terminase small subunit</fullName>
    </recommendedName>
</protein>
<sequence>MHEDGASLQQVVNFLAEHGVTLSKVSVKRHFDTHFAPKEEAAKRYYEESQQAMDTAVDKRVEQLHMLDEMIARNYRLHVGASNWAEEQMSKGGIFMDAKPMVDLLTGTASEFRQALKLRADLLGESQDDSVKVMFVNEPTDDD</sequence>
<dbReference type="Proteomes" id="UP001579974">
    <property type="component" value="Unassembled WGS sequence"/>
</dbReference>
<organism evidence="1 2">
    <name type="scientific">Alicyclobacillus fastidiosus</name>
    <dbReference type="NCBI Taxonomy" id="392011"/>
    <lineage>
        <taxon>Bacteria</taxon>
        <taxon>Bacillati</taxon>
        <taxon>Bacillota</taxon>
        <taxon>Bacilli</taxon>
        <taxon>Bacillales</taxon>
        <taxon>Alicyclobacillaceae</taxon>
        <taxon>Alicyclobacillus</taxon>
    </lineage>
</organism>
<dbReference type="EMBL" id="JBDXSU010000026">
    <property type="protein sequence ID" value="MFB5192665.1"/>
    <property type="molecule type" value="Genomic_DNA"/>
</dbReference>
<evidence type="ECO:0000313" key="1">
    <source>
        <dbReference type="EMBL" id="MFB5192665.1"/>
    </source>
</evidence>